<proteinExistence type="predicted"/>
<reference evidence="1 2" key="1">
    <citation type="journal article" date="2019" name="Front. Microbiol.">
        <title>Ammonia Oxidation by the Arctic Terrestrial Thaumarchaeote Candidatus Nitrosocosmicus arcticus Is Stimulated by Increasing Temperatures.</title>
        <authorList>
            <person name="Alves R.J.E."/>
            <person name="Kerou M."/>
            <person name="Zappe A."/>
            <person name="Bittner R."/>
            <person name="Abby S.S."/>
            <person name="Schmidt H.A."/>
            <person name="Pfeifer K."/>
            <person name="Schleper C."/>
        </authorList>
    </citation>
    <scope>NUCLEOTIDE SEQUENCE [LARGE SCALE GENOMIC DNA]</scope>
    <source>
        <strain evidence="1 2">Kfb</strain>
    </source>
</reference>
<evidence type="ECO:0000313" key="1">
    <source>
        <dbReference type="EMBL" id="TVP41777.1"/>
    </source>
</evidence>
<dbReference type="RefSeq" id="WP_144728352.1">
    <property type="nucleotide sequence ID" value="NZ_ML675578.1"/>
</dbReference>
<organism evidence="1 2">
    <name type="scientific">Candidatus Nitrosocosmicus arcticus</name>
    <dbReference type="NCBI Taxonomy" id="2035267"/>
    <lineage>
        <taxon>Archaea</taxon>
        <taxon>Nitrososphaerota</taxon>
        <taxon>Nitrososphaeria</taxon>
        <taxon>Nitrososphaerales</taxon>
        <taxon>Nitrososphaeraceae</taxon>
        <taxon>Candidatus Nitrosocosmicus</taxon>
    </lineage>
</organism>
<dbReference type="OrthoDB" id="10301at2157"/>
<comment type="caution">
    <text evidence="1">The sequence shown here is derived from an EMBL/GenBank/DDBJ whole genome shotgun (WGS) entry which is preliminary data.</text>
</comment>
<dbReference type="Proteomes" id="UP000315289">
    <property type="component" value="Unassembled WGS sequence"/>
</dbReference>
<protein>
    <submittedName>
        <fullName evidence="1">Uncharacterized protein</fullName>
    </submittedName>
</protein>
<accession>A0A557SYU7</accession>
<keyword evidence="2" id="KW-1185">Reference proteome</keyword>
<sequence length="229" mass="26769">MYYYDINAKITLIEKLITEFRGWNILMMDFDTQLSSLMNNQILCSNRDPHTNLEIFLPYRITHSAMLDKFIEYDKCNSLIVIDSLNGLLDYFNFYGKNDVSDNDKNVENSKRDAKLNRTTGKHAGYKSLNLLKILFQCHANKEIPVVVTSYQSQSSIDRLMFETISDEAFPYQENNHFRRISNVVSLLEYFQDKDDLFITIFKKTAGPYNKALSGFPNFPHTRKIIKKP</sequence>
<dbReference type="AlphaFoldDB" id="A0A557SYU7"/>
<dbReference type="EMBL" id="VOAH01000001">
    <property type="protein sequence ID" value="TVP41777.1"/>
    <property type="molecule type" value="Genomic_DNA"/>
</dbReference>
<name>A0A557SYU7_9ARCH</name>
<evidence type="ECO:0000313" key="2">
    <source>
        <dbReference type="Proteomes" id="UP000315289"/>
    </source>
</evidence>
<gene>
    <name evidence="1" type="ORF">NARC_10183</name>
</gene>